<evidence type="ECO:0000313" key="3">
    <source>
        <dbReference type="Proteomes" id="UP000076066"/>
    </source>
</evidence>
<keyword evidence="2" id="KW-0808">Transferase</keyword>
<dbReference type="Proteomes" id="UP000076066">
    <property type="component" value="Plasmid unnamed 2"/>
</dbReference>
<keyword evidence="2" id="KW-0723">Serine/threonine-protein kinase</keyword>
<dbReference type="PROSITE" id="PS50234">
    <property type="entry name" value="VWFA"/>
    <property type="match status" value="1"/>
</dbReference>
<name>A0A145VT47_9PROT</name>
<geneLocation type="plasmid" evidence="2 3">
    <name>unnamed 2</name>
</geneLocation>
<dbReference type="CDD" id="cd00198">
    <property type="entry name" value="vWFA"/>
    <property type="match status" value="1"/>
</dbReference>
<keyword evidence="3" id="KW-1185">Reference proteome</keyword>
<proteinExistence type="predicted"/>
<keyword evidence="2" id="KW-0614">Plasmid</keyword>
<organism evidence="2 3">
    <name type="scientific">Haematospirillum jordaniae</name>
    <dbReference type="NCBI Taxonomy" id="1549855"/>
    <lineage>
        <taxon>Bacteria</taxon>
        <taxon>Pseudomonadati</taxon>
        <taxon>Pseudomonadota</taxon>
        <taxon>Alphaproteobacteria</taxon>
        <taxon>Rhodospirillales</taxon>
        <taxon>Novispirillaceae</taxon>
        <taxon>Haematospirillum</taxon>
    </lineage>
</organism>
<dbReference type="EMBL" id="CP014527">
    <property type="protein sequence ID" value="AMW35968.1"/>
    <property type="molecule type" value="Genomic_DNA"/>
</dbReference>
<dbReference type="InterPro" id="IPR036465">
    <property type="entry name" value="vWFA_dom_sf"/>
</dbReference>
<evidence type="ECO:0000313" key="2">
    <source>
        <dbReference type="EMBL" id="AMW35968.1"/>
    </source>
</evidence>
<sequence>MYRALARMLVSFAVILCIGQAPTVYARSPLIMPGKATLYERVLTRPGAVLKRSPGDGPGMQQPALTRFYVYDRKIIGAVPWLEVGLTANGDVDGWVEAGFTLPWKQQLTLAFTNPSGRERALLFRDRNSLASVVEADQPALRIDPLRKAVLAGGHDPHVVSVEPENYVDLASHFYLLPILQAEETFSGHGHRVRMLEIASVSRDEGKAVAAPTPSSGGVSALRNFTAAVVFVIDSTVSMGPYIDRTREAVRRIYGHIEKAGLLDQVRFGMIAFRSNVDRTPELDYVSKVFADPSEVRSGKEFLDRVADLKAATVSSARFSEDAYAGIMTAVERIQWSSFGGRYVILITDAGALRGQDPLSSTRLDAAQVRLEAQHRGLAVYALHLRTPAGKANHAEAEAQYKDLTRHPLLQRPLYYPVESGAVDVFGSMVDALGDAIVEQVGAARRGESVPGAARTADPGYVQSGGSLSRVRQDAAMLGHAMQLAWLGRKEGTQAPPLFSAWIADRDLEHPEIPTTEVRVLLTRNQLSDLQQVLQTISTAGQAAQLSPGDFFAQLRSVAATLGRDPNIVKRDQARRLADLGLLGEYLDDLPYRSKVLDLDQQTWSSWSISQQQAFLDEIERKLRLYQVYNDDVSRWVSLDGGLDPGEAVYPVPLDAMP</sequence>
<dbReference type="GO" id="GO:0004674">
    <property type="term" value="F:protein serine/threonine kinase activity"/>
    <property type="evidence" value="ECO:0007669"/>
    <property type="project" value="UniProtKB-KW"/>
</dbReference>
<gene>
    <name evidence="2" type="ORF">AY555_10460</name>
</gene>
<dbReference type="KEGG" id="hjo:AY555_10460"/>
<accession>A0A145VT47</accession>
<dbReference type="AlphaFoldDB" id="A0A145VT47"/>
<reference evidence="2 3" key="1">
    <citation type="submission" date="2016-02" db="EMBL/GenBank/DDBJ databases">
        <title>Complete Genome of H5569, the type strain of the newly described species Haematospirillium jordaniae.</title>
        <authorList>
            <person name="Nicholson A.C."/>
            <person name="Humrighouse B.W."/>
            <person name="Loparov V."/>
            <person name="McQuiston J.R."/>
        </authorList>
    </citation>
    <scope>NUCLEOTIDE SEQUENCE [LARGE SCALE GENOMIC DNA]</scope>
    <source>
        <strain evidence="2 3">H5569</strain>
        <plasmid evidence="3">Plasmid unnamed 2</plasmid>
    </source>
</reference>
<dbReference type="Gene3D" id="3.40.50.410">
    <property type="entry name" value="von Willebrand factor, type A domain"/>
    <property type="match status" value="1"/>
</dbReference>
<evidence type="ECO:0000259" key="1">
    <source>
        <dbReference type="PROSITE" id="PS50234"/>
    </source>
</evidence>
<keyword evidence="2" id="KW-0418">Kinase</keyword>
<dbReference type="InterPro" id="IPR002035">
    <property type="entry name" value="VWF_A"/>
</dbReference>
<feature type="domain" description="VWFA" evidence="1">
    <location>
        <begin position="228"/>
        <end position="441"/>
    </location>
</feature>
<dbReference type="SUPFAM" id="SSF53300">
    <property type="entry name" value="vWA-like"/>
    <property type="match status" value="1"/>
</dbReference>
<protein>
    <submittedName>
        <fullName evidence="2">Serine/threonine protein kinase</fullName>
    </submittedName>
</protein>